<feature type="domain" description="FAD/NAD(P)-binding" evidence="2">
    <location>
        <begin position="20"/>
        <end position="252"/>
    </location>
</feature>
<dbReference type="PRINTS" id="PR00469">
    <property type="entry name" value="PNDRDTASEII"/>
</dbReference>
<dbReference type="InterPro" id="IPR051691">
    <property type="entry name" value="Metab_Enz_Cyan_OpOx_G3PDH"/>
</dbReference>
<evidence type="ECO:0000256" key="1">
    <source>
        <dbReference type="ARBA" id="ARBA00023002"/>
    </source>
</evidence>
<dbReference type="InterPro" id="IPR023753">
    <property type="entry name" value="FAD/NAD-binding_dom"/>
</dbReference>
<dbReference type="PANTHER" id="PTHR42949:SF3">
    <property type="entry name" value="ANAEROBIC GLYCEROL-3-PHOSPHATE DEHYDROGENASE SUBUNIT B"/>
    <property type="match status" value="1"/>
</dbReference>
<dbReference type="AlphaFoldDB" id="X1SQW8"/>
<dbReference type="PRINTS" id="PR00368">
    <property type="entry name" value="FADPNR"/>
</dbReference>
<reference evidence="3" key="1">
    <citation type="journal article" date="2014" name="Front. Microbiol.">
        <title>High frequency of phylogenetically diverse reductive dehalogenase-homologous genes in deep subseafloor sedimentary metagenomes.</title>
        <authorList>
            <person name="Kawai M."/>
            <person name="Futagami T."/>
            <person name="Toyoda A."/>
            <person name="Takaki Y."/>
            <person name="Nishi S."/>
            <person name="Hori S."/>
            <person name="Arai W."/>
            <person name="Tsubouchi T."/>
            <person name="Morono Y."/>
            <person name="Uchiyama I."/>
            <person name="Ito T."/>
            <person name="Fujiyama A."/>
            <person name="Inagaki F."/>
            <person name="Takami H."/>
        </authorList>
    </citation>
    <scope>NUCLEOTIDE SEQUENCE</scope>
    <source>
        <strain evidence="3">Expedition CK06-06</strain>
    </source>
</reference>
<dbReference type="SUPFAM" id="SSF51905">
    <property type="entry name" value="FAD/NAD(P)-binding domain"/>
    <property type="match status" value="2"/>
</dbReference>
<evidence type="ECO:0000259" key="2">
    <source>
        <dbReference type="Pfam" id="PF07992"/>
    </source>
</evidence>
<dbReference type="InterPro" id="IPR036188">
    <property type="entry name" value="FAD/NAD-bd_sf"/>
</dbReference>
<name>X1SQW8_9ZZZZ</name>
<keyword evidence="1" id="KW-0560">Oxidoreductase</keyword>
<protein>
    <recommendedName>
        <fullName evidence="2">FAD/NAD(P)-binding domain-containing protein</fullName>
    </recommendedName>
</protein>
<gene>
    <name evidence="3" type="ORF">S12H4_16867</name>
</gene>
<organism evidence="3">
    <name type="scientific">marine sediment metagenome</name>
    <dbReference type="NCBI Taxonomy" id="412755"/>
    <lineage>
        <taxon>unclassified sequences</taxon>
        <taxon>metagenomes</taxon>
        <taxon>ecological metagenomes</taxon>
    </lineage>
</organism>
<accession>X1SQW8</accession>
<feature type="non-terminal residue" evidence="3">
    <location>
        <position position="1"/>
    </location>
</feature>
<dbReference type="EMBL" id="BARW01008190">
    <property type="protein sequence ID" value="GAI81516.1"/>
    <property type="molecule type" value="Genomic_DNA"/>
</dbReference>
<comment type="caution">
    <text evidence="3">The sequence shown here is derived from an EMBL/GenBank/DDBJ whole genome shotgun (WGS) entry which is preliminary data.</text>
</comment>
<dbReference type="Pfam" id="PF07992">
    <property type="entry name" value="Pyr_redox_2"/>
    <property type="match status" value="1"/>
</dbReference>
<feature type="non-terminal residue" evidence="3">
    <location>
        <position position="363"/>
    </location>
</feature>
<sequence length="363" mass="40845">HNGFGLKEFEEELTGPEYAQRFINQVKDLKIPFLLDTMVIEITKDKKLYAVNKKEGLIEVEAKAIILAMGCREKTRGAINIPGFRPAGIYTAGQAQRFVNIEGYLPGNTYVILGSGDIGMIMARRLTWEGCTVKAVVEIQPYVSGLLRNQVQCLEDYGIPLITSYTVTRIHGRDRIKGVTISKVGRNFDRIIGSDKFIECDTLLLSVGLIPENELTLQVGAELSKNGGPVVDENLETNIDGIFACGNVLQVHDLVDLVTAEAKRAGKNAIEYINSRYGKELMKKEIIKCVPGENVNYLKPDIINKRNLSEEIIFSFRVRYPDRRVLIQFKDENNSIIYKRKKIYVIPSEMLELNINLEESGIN</sequence>
<dbReference type="PANTHER" id="PTHR42949">
    <property type="entry name" value="ANAEROBIC GLYCEROL-3-PHOSPHATE DEHYDROGENASE SUBUNIT B"/>
    <property type="match status" value="1"/>
</dbReference>
<dbReference type="GO" id="GO:0016491">
    <property type="term" value="F:oxidoreductase activity"/>
    <property type="evidence" value="ECO:0007669"/>
    <property type="project" value="UniProtKB-KW"/>
</dbReference>
<dbReference type="Gene3D" id="3.50.50.60">
    <property type="entry name" value="FAD/NAD(P)-binding domain"/>
    <property type="match status" value="2"/>
</dbReference>
<proteinExistence type="predicted"/>
<evidence type="ECO:0000313" key="3">
    <source>
        <dbReference type="EMBL" id="GAI81516.1"/>
    </source>
</evidence>